<name>A0A517ZIP4_9PLAN</name>
<protein>
    <submittedName>
        <fullName evidence="1">Uncharacterized protein</fullName>
    </submittedName>
</protein>
<evidence type="ECO:0000313" key="2">
    <source>
        <dbReference type="Proteomes" id="UP000319383"/>
    </source>
</evidence>
<reference evidence="1 2" key="1">
    <citation type="submission" date="2019-02" db="EMBL/GenBank/DDBJ databases">
        <title>Deep-cultivation of Planctomycetes and their phenomic and genomic characterization uncovers novel biology.</title>
        <authorList>
            <person name="Wiegand S."/>
            <person name="Jogler M."/>
            <person name="Boedeker C."/>
            <person name="Pinto D."/>
            <person name="Vollmers J."/>
            <person name="Rivas-Marin E."/>
            <person name="Kohn T."/>
            <person name="Peeters S.H."/>
            <person name="Heuer A."/>
            <person name="Rast P."/>
            <person name="Oberbeckmann S."/>
            <person name="Bunk B."/>
            <person name="Jeske O."/>
            <person name="Meyerdierks A."/>
            <person name="Storesund J.E."/>
            <person name="Kallscheuer N."/>
            <person name="Luecker S."/>
            <person name="Lage O.M."/>
            <person name="Pohl T."/>
            <person name="Merkel B.J."/>
            <person name="Hornburger P."/>
            <person name="Mueller R.-W."/>
            <person name="Bruemmer F."/>
            <person name="Labrenz M."/>
            <person name="Spormann A.M."/>
            <person name="Op den Camp H."/>
            <person name="Overmann J."/>
            <person name="Amann R."/>
            <person name="Jetten M.S.M."/>
            <person name="Mascher T."/>
            <person name="Medema M.H."/>
            <person name="Devos D.P."/>
            <person name="Kaster A.-K."/>
            <person name="Ovreas L."/>
            <person name="Rohde M."/>
            <person name="Galperin M.Y."/>
            <person name="Jogler C."/>
        </authorList>
    </citation>
    <scope>NUCLEOTIDE SEQUENCE [LARGE SCALE GENOMIC DNA]</scope>
    <source>
        <strain evidence="1 2">Mal52</strain>
    </source>
</reference>
<proteinExistence type="predicted"/>
<gene>
    <name evidence="1" type="ORF">Mal52_07920</name>
</gene>
<accession>A0A517ZIP4</accession>
<dbReference type="EMBL" id="CP036276">
    <property type="protein sequence ID" value="QDU42336.1"/>
    <property type="molecule type" value="Genomic_DNA"/>
</dbReference>
<dbReference type="KEGG" id="sdyn:Mal52_07920"/>
<dbReference type="AlphaFoldDB" id="A0A517ZIP4"/>
<keyword evidence="2" id="KW-1185">Reference proteome</keyword>
<evidence type="ECO:0000313" key="1">
    <source>
        <dbReference type="EMBL" id="QDU42336.1"/>
    </source>
</evidence>
<organism evidence="1 2">
    <name type="scientific">Symmachiella dynata</name>
    <dbReference type="NCBI Taxonomy" id="2527995"/>
    <lineage>
        <taxon>Bacteria</taxon>
        <taxon>Pseudomonadati</taxon>
        <taxon>Planctomycetota</taxon>
        <taxon>Planctomycetia</taxon>
        <taxon>Planctomycetales</taxon>
        <taxon>Planctomycetaceae</taxon>
        <taxon>Symmachiella</taxon>
    </lineage>
</organism>
<dbReference type="Proteomes" id="UP000319383">
    <property type="component" value="Chromosome"/>
</dbReference>
<sequence>MLCMTMLMNLQHGARFVMHSMTYAVVETSNAAASCTSFSA</sequence>